<name>A0A3B6W168_BRAPL</name>
<keyword evidence="3" id="KW-1185">Reference proteome</keyword>
<dbReference type="Proteomes" id="UP000010793">
    <property type="component" value="Chromosome"/>
</dbReference>
<keyword evidence="1" id="KW-0812">Transmembrane</keyword>
<evidence type="ECO:0000313" key="3">
    <source>
        <dbReference type="Proteomes" id="UP000010793"/>
    </source>
</evidence>
<gene>
    <name evidence="2" type="ORF">BPP43_07575</name>
</gene>
<reference evidence="2 3" key="1">
    <citation type="journal article" date="2013" name="Genome Announc.">
        <title>Complete Genome Sequence of the Porcine Strain Brachyspira pilosicoli P43/6/78(T.).</title>
        <authorList>
            <person name="Lin C."/>
            <person name="den Bakker H.C."/>
            <person name="Suzuki H."/>
            <person name="Lefebure T."/>
            <person name="Ponnala L."/>
            <person name="Sun Q."/>
            <person name="Stanhope M.J."/>
            <person name="Wiedmann M."/>
            <person name="Duhamel G.E."/>
        </authorList>
    </citation>
    <scope>NUCLEOTIDE SEQUENCE [LARGE SCALE GENOMIC DNA]</scope>
    <source>
        <strain evidence="2 3">P43/6/78</strain>
    </source>
</reference>
<dbReference type="KEGG" id="bpip:BPP43_07575"/>
<proteinExistence type="predicted"/>
<evidence type="ECO:0000313" key="2">
    <source>
        <dbReference type="EMBL" id="AGA66727.1"/>
    </source>
</evidence>
<protein>
    <submittedName>
        <fullName evidence="2">Uncharacterized protein</fullName>
    </submittedName>
</protein>
<dbReference type="EMBL" id="CP002873">
    <property type="protein sequence ID" value="AGA66727.1"/>
    <property type="molecule type" value="Genomic_DNA"/>
</dbReference>
<dbReference type="RefSeq" id="WP_015274562.1">
    <property type="nucleotide sequence ID" value="NC_019908.1"/>
</dbReference>
<dbReference type="AlphaFoldDB" id="A0A3B6W168"/>
<organism evidence="2 3">
    <name type="scientific">Brachyspira pilosicoli P43/6/78</name>
    <dbReference type="NCBI Taxonomy" id="1042417"/>
    <lineage>
        <taxon>Bacteria</taxon>
        <taxon>Pseudomonadati</taxon>
        <taxon>Spirochaetota</taxon>
        <taxon>Spirochaetia</taxon>
        <taxon>Brachyspirales</taxon>
        <taxon>Brachyspiraceae</taxon>
        <taxon>Brachyspira</taxon>
    </lineage>
</organism>
<evidence type="ECO:0000256" key="1">
    <source>
        <dbReference type="SAM" id="Phobius"/>
    </source>
</evidence>
<sequence length="64" mass="7516">MKNKNIFLKIYIVFVIILAISIIVLYVLGKKERIGYLSDFEINVDKTLEINGLDLERKLKNYLL</sequence>
<keyword evidence="1" id="KW-0472">Membrane</keyword>
<accession>A0A3B6W168</accession>
<feature type="transmembrane region" description="Helical" evidence="1">
    <location>
        <begin position="6"/>
        <end position="28"/>
    </location>
</feature>
<keyword evidence="1" id="KW-1133">Transmembrane helix</keyword>